<evidence type="ECO:0000313" key="10">
    <source>
        <dbReference type="EMBL" id="CAD5206475.1"/>
    </source>
</evidence>
<keyword evidence="8" id="KW-0968">Cytoplasmic vesicle</keyword>
<dbReference type="SUPFAM" id="SSF49447">
    <property type="entry name" value="Second domain of Mu2 adaptin subunit (ap50) of ap2 adaptor"/>
    <property type="match status" value="1"/>
</dbReference>
<dbReference type="FunFam" id="3.30.450.60:FF:000006">
    <property type="entry name" value="AP-1 complex subunit mu-1 isoform 1"/>
    <property type="match status" value="1"/>
</dbReference>
<comment type="caution">
    <text evidence="10">The sequence shown here is derived from an EMBL/GenBank/DDBJ whole genome shotgun (WGS) entry which is preliminary data.</text>
</comment>
<dbReference type="Proteomes" id="UP000783686">
    <property type="component" value="Unassembled WGS sequence"/>
</dbReference>
<keyword evidence="4" id="KW-0813">Transport</keyword>
<dbReference type="Pfam" id="PF00928">
    <property type="entry name" value="Adap_comp_sub"/>
    <property type="match status" value="1"/>
</dbReference>
<proteinExistence type="inferred from homology"/>
<dbReference type="GO" id="GO:0030131">
    <property type="term" value="C:clathrin adaptor complex"/>
    <property type="evidence" value="ECO:0007669"/>
    <property type="project" value="InterPro"/>
</dbReference>
<dbReference type="Pfam" id="PF02536">
    <property type="entry name" value="mTERF"/>
    <property type="match status" value="1"/>
</dbReference>
<comment type="similarity">
    <text evidence="3">Belongs to the mTERF family.</text>
</comment>
<dbReference type="GO" id="GO:0016192">
    <property type="term" value="P:vesicle-mediated transport"/>
    <property type="evidence" value="ECO:0007669"/>
    <property type="project" value="InterPro"/>
</dbReference>
<dbReference type="SUPFAM" id="SSF64356">
    <property type="entry name" value="SNARE-like"/>
    <property type="match status" value="1"/>
</dbReference>
<dbReference type="GO" id="GO:0030665">
    <property type="term" value="C:clathrin-coated vesicle membrane"/>
    <property type="evidence" value="ECO:0007669"/>
    <property type="project" value="UniProtKB-SubCell"/>
</dbReference>
<name>A0A811JT02_9BILA</name>
<dbReference type="Gene3D" id="1.25.70.10">
    <property type="entry name" value="Transcription termination factor 3, mitochondrial"/>
    <property type="match status" value="1"/>
</dbReference>
<evidence type="ECO:0000256" key="4">
    <source>
        <dbReference type="ARBA" id="ARBA00022448"/>
    </source>
</evidence>
<dbReference type="AlphaFoldDB" id="A0A811JT02"/>
<comment type="subcellular location">
    <subcellularLocation>
        <location evidence="1">Cytoplasmic vesicle</location>
        <location evidence="1">Clathrin-coated vesicle membrane</location>
        <topology evidence="1">Peripheral membrane protein</topology>
        <orientation evidence="1">Cytoplasmic side</orientation>
    </subcellularLocation>
</comment>
<dbReference type="GO" id="GO:0006886">
    <property type="term" value="P:intracellular protein transport"/>
    <property type="evidence" value="ECO:0007669"/>
    <property type="project" value="InterPro"/>
</dbReference>
<dbReference type="Gene3D" id="3.30.450.60">
    <property type="match status" value="1"/>
</dbReference>
<dbReference type="InterPro" id="IPR011012">
    <property type="entry name" value="Longin-like_dom_sf"/>
</dbReference>
<dbReference type="InterPro" id="IPR018240">
    <property type="entry name" value="Clathrin_mu_CS"/>
</dbReference>
<sequence>MACSAIFVLDLKGKVIISRNYRGDIDMNIIDKFINILVDMEEEGVQTPVINHDEVTFTFIKYNNVYVVAISRKNVNIALVQSFLYKMVSVFCEYFKDVEEESIRDNFVIIYELMDEMMDFGYPQTTEARILREYITQEGHKLEAPRPPMAVTNAVSWRSEGIKYRKNEVFLDVIESVNMLANANGTVLQSEIVGSVKMRVYLSGMPELRLGLNDKVQFENSGRGKNKAVELEDVKFHQCVRLSRFENDRTISFIPPDGEFELMNYRLTTVVKPLIWVEAVVEKFSHSRVEFMIKAKSQFKRRSTANNVEIVIPVPRDADTPKFKAAIGVAKYVPEDNAFAWNIKSFPGGKEYLMRAQFRLPSVAGDEAEGKRPMKIRFEIPYFTTSGIQVRYLKIIEKSGYQALPWVSMNNRVSQFLRSAYKLQNLRFQHNTINSAFLGNIVKQHADNGSKFFLPLGDEFAMEKILEPLRALNLEGVKVEFLSDALSSDPEIFKKITANGKEVVDVLNVLVAYCSFTFESALRFYSTNIEYLSEVDPHEMSCRLNVFTNFGVLAGPQLGRIVRKTPAILYMSTPENMAELVENILNFFSRKELLKMLTQAPEIVLQPFEELEMKYEYIFFHMRIESTALAESLNWMNLSLEEIMERHEFLVKTGKYTTPDPKRPQFEKDNPPTYRIFDSDDQNFAIQVGGVTPEEWNAFKCIGDIQRMMSEKEQPFERVKPSVWKAYERRHKTSKLADAVVE</sequence>
<dbReference type="InterPro" id="IPR050431">
    <property type="entry name" value="Adaptor_comp_med_subunit"/>
</dbReference>
<evidence type="ECO:0000256" key="8">
    <source>
        <dbReference type="ARBA" id="ARBA00023329"/>
    </source>
</evidence>
<dbReference type="InterPro" id="IPR036168">
    <property type="entry name" value="AP2_Mu_C_sf"/>
</dbReference>
<dbReference type="CDD" id="cd14835">
    <property type="entry name" value="AP1_Mu_N"/>
    <property type="match status" value="1"/>
</dbReference>
<evidence type="ECO:0000256" key="1">
    <source>
        <dbReference type="ARBA" id="ARBA00004145"/>
    </source>
</evidence>
<comment type="similarity">
    <text evidence="2">Belongs to the adaptor complexes medium subunit family.</text>
</comment>
<protein>
    <recommendedName>
        <fullName evidence="9">MHD domain-containing protein</fullName>
    </recommendedName>
</protein>
<evidence type="ECO:0000256" key="3">
    <source>
        <dbReference type="ARBA" id="ARBA00007692"/>
    </source>
</evidence>
<dbReference type="PRINTS" id="PR00314">
    <property type="entry name" value="CLATHRINADPT"/>
</dbReference>
<dbReference type="EMBL" id="CAJFDH010000001">
    <property type="protein sequence ID" value="CAD5206475.1"/>
    <property type="molecule type" value="Genomic_DNA"/>
</dbReference>
<organism evidence="10 11">
    <name type="scientific">Bursaphelenchus okinawaensis</name>
    <dbReference type="NCBI Taxonomy" id="465554"/>
    <lineage>
        <taxon>Eukaryota</taxon>
        <taxon>Metazoa</taxon>
        <taxon>Ecdysozoa</taxon>
        <taxon>Nematoda</taxon>
        <taxon>Chromadorea</taxon>
        <taxon>Rhabditida</taxon>
        <taxon>Tylenchina</taxon>
        <taxon>Tylenchomorpha</taxon>
        <taxon>Aphelenchoidea</taxon>
        <taxon>Aphelenchoididae</taxon>
        <taxon>Bursaphelenchus</taxon>
    </lineage>
</organism>
<dbReference type="PROSITE" id="PS00990">
    <property type="entry name" value="CLAT_ADAPTOR_M_1"/>
    <property type="match status" value="1"/>
</dbReference>
<evidence type="ECO:0000256" key="2">
    <source>
        <dbReference type="ARBA" id="ARBA00005324"/>
    </source>
</evidence>
<dbReference type="PANTHER" id="PTHR10529">
    <property type="entry name" value="AP COMPLEX SUBUNIT MU"/>
    <property type="match status" value="1"/>
</dbReference>
<keyword evidence="5" id="KW-0653">Protein transport</keyword>
<dbReference type="OrthoDB" id="10259133at2759"/>
<dbReference type="PROSITE" id="PS51072">
    <property type="entry name" value="MHD"/>
    <property type="match status" value="1"/>
</dbReference>
<dbReference type="InterPro" id="IPR038538">
    <property type="entry name" value="MTERF_sf"/>
</dbReference>
<dbReference type="InterPro" id="IPR001392">
    <property type="entry name" value="Clathrin_mu"/>
</dbReference>
<keyword evidence="7" id="KW-0472">Membrane</keyword>
<keyword evidence="11" id="KW-1185">Reference proteome</keyword>
<evidence type="ECO:0000256" key="7">
    <source>
        <dbReference type="ARBA" id="ARBA00023136"/>
    </source>
</evidence>
<evidence type="ECO:0000259" key="9">
    <source>
        <dbReference type="PROSITE" id="PS51072"/>
    </source>
</evidence>
<evidence type="ECO:0000256" key="5">
    <source>
        <dbReference type="ARBA" id="ARBA00022927"/>
    </source>
</evidence>
<dbReference type="EMBL" id="CAJFCW020000001">
    <property type="protein sequence ID" value="CAG9081922.1"/>
    <property type="molecule type" value="Genomic_DNA"/>
</dbReference>
<dbReference type="PROSITE" id="PS00991">
    <property type="entry name" value="CLAT_ADAPTOR_M_2"/>
    <property type="match status" value="1"/>
</dbReference>
<dbReference type="Proteomes" id="UP000614601">
    <property type="component" value="Unassembled WGS sequence"/>
</dbReference>
<dbReference type="Gene3D" id="2.60.40.1170">
    <property type="entry name" value="Mu homology domain, subdomain B"/>
    <property type="match status" value="2"/>
</dbReference>
<reference evidence="10" key="1">
    <citation type="submission" date="2020-09" db="EMBL/GenBank/DDBJ databases">
        <authorList>
            <person name="Kikuchi T."/>
        </authorList>
    </citation>
    <scope>NUCLEOTIDE SEQUENCE</scope>
    <source>
        <strain evidence="10">SH1</strain>
    </source>
</reference>
<dbReference type="GO" id="GO:0003676">
    <property type="term" value="F:nucleic acid binding"/>
    <property type="evidence" value="ECO:0007669"/>
    <property type="project" value="InterPro"/>
</dbReference>
<evidence type="ECO:0000256" key="6">
    <source>
        <dbReference type="ARBA" id="ARBA00022946"/>
    </source>
</evidence>
<evidence type="ECO:0000313" key="11">
    <source>
        <dbReference type="Proteomes" id="UP000614601"/>
    </source>
</evidence>
<feature type="domain" description="MHD" evidence="9">
    <location>
        <begin position="166"/>
        <end position="419"/>
    </location>
</feature>
<accession>A0A811JT02</accession>
<dbReference type="InterPro" id="IPR003690">
    <property type="entry name" value="MTERF"/>
</dbReference>
<dbReference type="InterPro" id="IPR028565">
    <property type="entry name" value="MHD"/>
</dbReference>
<keyword evidence="6" id="KW-0809">Transit peptide</keyword>
<gene>
    <name evidence="10" type="ORF">BOKJ2_LOCUS1159</name>
</gene>